<feature type="compositionally biased region" description="Pro residues" evidence="1">
    <location>
        <begin position="29"/>
        <end position="38"/>
    </location>
</feature>
<reference evidence="2 3" key="1">
    <citation type="submission" date="2020-01" db="EMBL/GenBank/DDBJ databases">
        <title>Aspergillus terreus IFO 6365 whole genome shotgun sequence.</title>
        <authorList>
            <person name="Kanamasa S."/>
            <person name="Takahashi H."/>
        </authorList>
    </citation>
    <scope>NUCLEOTIDE SEQUENCE [LARGE SCALE GENOMIC DNA]</scope>
    <source>
        <strain evidence="2 3">IFO 6365</strain>
    </source>
</reference>
<dbReference type="EMBL" id="BLJY01000004">
    <property type="protein sequence ID" value="GFF15247.1"/>
    <property type="molecule type" value="Genomic_DNA"/>
</dbReference>
<evidence type="ECO:0000313" key="3">
    <source>
        <dbReference type="Proteomes" id="UP000452235"/>
    </source>
</evidence>
<dbReference type="Pfam" id="PF20174">
    <property type="entry name" value="DUF6540"/>
    <property type="match status" value="1"/>
</dbReference>
<dbReference type="InterPro" id="IPR046670">
    <property type="entry name" value="DUF6540"/>
</dbReference>
<accession>A0A5M3YPA2</accession>
<gene>
    <name evidence="2" type="ORF">ATEIFO6365_0004036600</name>
</gene>
<feature type="region of interest" description="Disordered" evidence="1">
    <location>
        <begin position="1"/>
        <end position="38"/>
    </location>
</feature>
<protein>
    <submittedName>
        <fullName evidence="2">Uncharacterized protein</fullName>
    </submittedName>
</protein>
<name>A0A5M3YPA2_ASPTE</name>
<dbReference type="AlphaFoldDB" id="A0A5M3YPA2"/>
<evidence type="ECO:0000313" key="2">
    <source>
        <dbReference type="EMBL" id="GFF15247.1"/>
    </source>
</evidence>
<comment type="caution">
    <text evidence="2">The sequence shown here is derived from an EMBL/GenBank/DDBJ whole genome shotgun (WGS) entry which is preliminary data.</text>
</comment>
<proteinExistence type="predicted"/>
<feature type="compositionally biased region" description="Pro residues" evidence="1">
    <location>
        <begin position="9"/>
        <end position="19"/>
    </location>
</feature>
<organism evidence="2 3">
    <name type="scientific">Aspergillus terreus</name>
    <dbReference type="NCBI Taxonomy" id="33178"/>
    <lineage>
        <taxon>Eukaryota</taxon>
        <taxon>Fungi</taxon>
        <taxon>Dikarya</taxon>
        <taxon>Ascomycota</taxon>
        <taxon>Pezizomycotina</taxon>
        <taxon>Eurotiomycetes</taxon>
        <taxon>Eurotiomycetidae</taxon>
        <taxon>Eurotiales</taxon>
        <taxon>Aspergillaceae</taxon>
        <taxon>Aspergillus</taxon>
        <taxon>Aspergillus subgen. Circumdati</taxon>
    </lineage>
</organism>
<dbReference type="OrthoDB" id="2999773at2759"/>
<evidence type="ECO:0000256" key="1">
    <source>
        <dbReference type="SAM" id="MobiDB-lite"/>
    </source>
</evidence>
<keyword evidence="3" id="KW-1185">Reference proteome</keyword>
<dbReference type="VEuPathDB" id="FungiDB:ATEG_09136"/>
<sequence length="187" mass="20063">MSSSAIPGGAPPPPPPPPIAKNTASSSTPTPPGVHPNGPPGGFLVELLVYNGAPFKDHWAYFIYSRQTPELGVMMEAAGDVRNGFKIEIDRSHDLATNPPTKRIPLQWVGRELFSDDNPGLGFEASACKVEAPGKTLNAVDDIAAPTGRKVKLRNCQTWIVESADQLVKDGIFRPEVASYLHAIEQV</sequence>
<dbReference type="Proteomes" id="UP000452235">
    <property type="component" value="Unassembled WGS sequence"/>
</dbReference>